<feature type="compositionally biased region" description="Polar residues" evidence="1">
    <location>
        <begin position="85"/>
        <end position="95"/>
    </location>
</feature>
<gene>
    <name evidence="2" type="ORF">HAX54_040802</name>
</gene>
<evidence type="ECO:0000313" key="2">
    <source>
        <dbReference type="EMBL" id="MCE5167170.1"/>
    </source>
</evidence>
<comment type="caution">
    <text evidence="2">The sequence shown here is derived from an EMBL/GenBank/DDBJ whole genome shotgun (WGS) entry which is preliminary data.</text>
</comment>
<name>A0ABS8Y969_DATST</name>
<feature type="region of interest" description="Disordered" evidence="1">
    <location>
        <begin position="64"/>
        <end position="113"/>
    </location>
</feature>
<keyword evidence="3" id="KW-1185">Reference proteome</keyword>
<reference evidence="2 3" key="1">
    <citation type="journal article" date="2021" name="BMC Genomics">
        <title>Datura genome reveals duplications of psychoactive alkaloid biosynthetic genes and high mutation rate following tissue culture.</title>
        <authorList>
            <person name="Rajewski A."/>
            <person name="Carter-House D."/>
            <person name="Stajich J."/>
            <person name="Litt A."/>
        </authorList>
    </citation>
    <scope>NUCLEOTIDE SEQUENCE [LARGE SCALE GENOMIC DNA]</scope>
    <source>
        <strain evidence="2">AR-01</strain>
    </source>
</reference>
<dbReference type="Proteomes" id="UP000823775">
    <property type="component" value="Unassembled WGS sequence"/>
</dbReference>
<sequence>DLLTYSKVKLKLLRDLSLLWVLEKRKSESSAYLLKELNRTPARETVRLFKKVGNRPLKRLPYCCPPKWDGTPTLPDMEGPKPSEPSGTAEGTSSPPKDDEGPTGTKEGPATRCTIKKSLDLILEESCQNTLKRHRVTKAAMLDAEDQSSPIVDLDAKVPSQVMEV</sequence>
<proteinExistence type="predicted"/>
<evidence type="ECO:0000313" key="3">
    <source>
        <dbReference type="Proteomes" id="UP000823775"/>
    </source>
</evidence>
<organism evidence="2 3">
    <name type="scientific">Datura stramonium</name>
    <name type="common">Jimsonweed</name>
    <name type="synonym">Common thornapple</name>
    <dbReference type="NCBI Taxonomy" id="4076"/>
    <lineage>
        <taxon>Eukaryota</taxon>
        <taxon>Viridiplantae</taxon>
        <taxon>Streptophyta</taxon>
        <taxon>Embryophyta</taxon>
        <taxon>Tracheophyta</taxon>
        <taxon>Spermatophyta</taxon>
        <taxon>Magnoliopsida</taxon>
        <taxon>eudicotyledons</taxon>
        <taxon>Gunneridae</taxon>
        <taxon>Pentapetalae</taxon>
        <taxon>asterids</taxon>
        <taxon>lamiids</taxon>
        <taxon>Solanales</taxon>
        <taxon>Solanaceae</taxon>
        <taxon>Solanoideae</taxon>
        <taxon>Datureae</taxon>
        <taxon>Datura</taxon>
    </lineage>
</organism>
<dbReference type="EMBL" id="JACEIK010058003">
    <property type="protein sequence ID" value="MCE5167170.1"/>
    <property type="molecule type" value="Genomic_DNA"/>
</dbReference>
<evidence type="ECO:0000256" key="1">
    <source>
        <dbReference type="SAM" id="MobiDB-lite"/>
    </source>
</evidence>
<protein>
    <submittedName>
        <fullName evidence="2">Uncharacterized protein</fullName>
    </submittedName>
</protein>
<accession>A0ABS8Y969</accession>
<feature type="non-terminal residue" evidence="2">
    <location>
        <position position="1"/>
    </location>
</feature>